<comment type="caution">
    <text evidence="2">The sequence shown here is derived from an EMBL/GenBank/DDBJ whole genome shotgun (WGS) entry which is preliminary data.</text>
</comment>
<evidence type="ECO:0000313" key="2">
    <source>
        <dbReference type="EMBL" id="CAL1545242.1"/>
    </source>
</evidence>
<dbReference type="PROSITE" id="PS50871">
    <property type="entry name" value="C1Q"/>
    <property type="match status" value="1"/>
</dbReference>
<dbReference type="InterPro" id="IPR001073">
    <property type="entry name" value="C1q_dom"/>
</dbReference>
<dbReference type="SMART" id="SM00110">
    <property type="entry name" value="C1Q"/>
    <property type="match status" value="1"/>
</dbReference>
<protein>
    <recommendedName>
        <fullName evidence="1">C1q domain-containing protein</fullName>
    </recommendedName>
</protein>
<keyword evidence="3" id="KW-1185">Reference proteome</keyword>
<sequence length="390" mass="44575">MLDTLLYHIFEIFISTQMRPVWQVDTVSTQLKHLEAHKDHLISLVDQIDIVIHDTKVWIDGGGNKTSSFIEMCSLIECTFRDVSTKCLEFYRDQQHDTAASEDGKACGQQNLAETEPEQQPCSKMADLDLNIEFLQTRLMETNDAIKDVTEFASTVKTDVEILSLEMKSTDTKLHFFVDELKSDSENINKKLLTLEDQFGLIYQLFSKKMIHMEQLRNILNVNKLAREEQFKRVEKIELKSPEIPVHGMIKYFTPTNLPSKRPEGFTALVSSNGSEFKLGETVHCFTQVRLNHGNHFDPSTGKFTVPSNGVYLISVCVEKCSGQVMLHLVKQQPIKSSCNVINQVVVNDKETNACLVAVEELLKDEELMIRSYNQGSLRRFSSFSCFRIF</sequence>
<evidence type="ECO:0000259" key="1">
    <source>
        <dbReference type="PROSITE" id="PS50871"/>
    </source>
</evidence>
<gene>
    <name evidence="2" type="ORF">GSLYS_00018725001</name>
</gene>
<proteinExistence type="predicted"/>
<dbReference type="SUPFAM" id="SSF49842">
    <property type="entry name" value="TNF-like"/>
    <property type="match status" value="1"/>
</dbReference>
<dbReference type="Proteomes" id="UP001497497">
    <property type="component" value="Unassembled WGS sequence"/>
</dbReference>
<dbReference type="InterPro" id="IPR008983">
    <property type="entry name" value="Tumour_necrosis_fac-like_dom"/>
</dbReference>
<dbReference type="AlphaFoldDB" id="A0AAV2IGM7"/>
<accession>A0AAV2IGM7</accession>
<dbReference type="Gene3D" id="2.60.120.40">
    <property type="match status" value="1"/>
</dbReference>
<name>A0AAV2IGM7_LYMST</name>
<dbReference type="EMBL" id="CAXITT010000690">
    <property type="protein sequence ID" value="CAL1545242.1"/>
    <property type="molecule type" value="Genomic_DNA"/>
</dbReference>
<reference evidence="2 3" key="1">
    <citation type="submission" date="2024-04" db="EMBL/GenBank/DDBJ databases">
        <authorList>
            <consortium name="Genoscope - CEA"/>
            <person name="William W."/>
        </authorList>
    </citation>
    <scope>NUCLEOTIDE SEQUENCE [LARGE SCALE GENOMIC DNA]</scope>
</reference>
<organism evidence="2 3">
    <name type="scientific">Lymnaea stagnalis</name>
    <name type="common">Great pond snail</name>
    <name type="synonym">Helix stagnalis</name>
    <dbReference type="NCBI Taxonomy" id="6523"/>
    <lineage>
        <taxon>Eukaryota</taxon>
        <taxon>Metazoa</taxon>
        <taxon>Spiralia</taxon>
        <taxon>Lophotrochozoa</taxon>
        <taxon>Mollusca</taxon>
        <taxon>Gastropoda</taxon>
        <taxon>Heterobranchia</taxon>
        <taxon>Euthyneura</taxon>
        <taxon>Panpulmonata</taxon>
        <taxon>Hygrophila</taxon>
        <taxon>Lymnaeoidea</taxon>
        <taxon>Lymnaeidae</taxon>
        <taxon>Lymnaea</taxon>
    </lineage>
</organism>
<dbReference type="Pfam" id="PF00386">
    <property type="entry name" value="C1q"/>
    <property type="match status" value="1"/>
</dbReference>
<feature type="domain" description="C1q" evidence="1">
    <location>
        <begin position="259"/>
        <end position="390"/>
    </location>
</feature>
<evidence type="ECO:0000313" key="3">
    <source>
        <dbReference type="Proteomes" id="UP001497497"/>
    </source>
</evidence>